<name>A0A385EFI4_9CAUD</name>
<dbReference type="Proteomes" id="UP000259421">
    <property type="component" value="Segment"/>
</dbReference>
<organism evidence="1 2">
    <name type="scientific">Caulobacter phage CcrBL9</name>
    <dbReference type="NCBI Taxonomy" id="2283270"/>
    <lineage>
        <taxon>Viruses</taxon>
        <taxon>Duplodnaviria</taxon>
        <taxon>Heunggongvirae</taxon>
        <taxon>Uroviricota</taxon>
        <taxon>Caudoviricetes</taxon>
        <taxon>Jeanschmidtviridae</taxon>
        <taxon>Bertelyvirus</taxon>
        <taxon>Bertelyvirus BL9</taxon>
    </lineage>
</organism>
<sequence length="189" mass="19934">MRRNILFAGAGLALAALTLAACDTPQQQAINQAAYNASQRAAYVAKNALDFDNYNKRQRLSDNPSTIIWCTAVFPQAGMPPITVPIVGKLTSGGKRPFDTAMGPDGMYGSSGEYRYGFTPGGNMVEFDGIPTFCSNEPTVWQREKTTIVVETAADLSAATKTAQTHVAGGQGARADAILSAAVKGTPNQ</sequence>
<evidence type="ECO:0008006" key="3">
    <source>
        <dbReference type="Google" id="ProtNLM"/>
    </source>
</evidence>
<gene>
    <name evidence="1" type="ORF">CcrBL9_gp405</name>
</gene>
<reference evidence="2" key="1">
    <citation type="submission" date="2018-07" db="EMBL/GenBank/DDBJ databases">
        <title>Giant CbK-like Caulobacter bacteriophages have genetically divergent genomes.</title>
        <authorList>
            <person name="Wilson K.M."/>
            <person name="Ely B."/>
        </authorList>
    </citation>
    <scope>NUCLEOTIDE SEQUENCE [LARGE SCALE GENOMIC DNA]</scope>
</reference>
<evidence type="ECO:0000313" key="2">
    <source>
        <dbReference type="Proteomes" id="UP000259421"/>
    </source>
</evidence>
<proteinExistence type="predicted"/>
<keyword evidence="2" id="KW-1185">Reference proteome</keyword>
<evidence type="ECO:0000313" key="1">
    <source>
        <dbReference type="EMBL" id="AXQ69429.1"/>
    </source>
</evidence>
<dbReference type="PROSITE" id="PS51257">
    <property type="entry name" value="PROKAR_LIPOPROTEIN"/>
    <property type="match status" value="1"/>
</dbReference>
<dbReference type="EMBL" id="MH588546">
    <property type="protein sequence ID" value="AXQ69429.1"/>
    <property type="molecule type" value="Genomic_DNA"/>
</dbReference>
<protein>
    <recommendedName>
        <fullName evidence="3">Lipoprotein</fullName>
    </recommendedName>
</protein>
<reference evidence="1 2" key="2">
    <citation type="submission" date="2018-09" db="EMBL/GenBank/DDBJ databases">
        <title>Giant CbK-like Caulobacter bacteriophages have genetically divergent genomes.</title>
        <authorList>
            <person name="Wilson K."/>
            <person name="Ely B."/>
        </authorList>
    </citation>
    <scope>NUCLEOTIDE SEQUENCE [LARGE SCALE GENOMIC DNA]</scope>
</reference>
<accession>A0A385EFI4</accession>